<protein>
    <recommendedName>
        <fullName evidence="3">Glyoxalase</fullName>
    </recommendedName>
</protein>
<dbReference type="Proteomes" id="UP001271249">
    <property type="component" value="Unassembled WGS sequence"/>
</dbReference>
<proteinExistence type="predicted"/>
<evidence type="ECO:0008006" key="3">
    <source>
        <dbReference type="Google" id="ProtNLM"/>
    </source>
</evidence>
<comment type="caution">
    <text evidence="1">The sequence shown here is derived from an EMBL/GenBank/DDBJ whole genome shotgun (WGS) entry which is preliminary data.</text>
</comment>
<gene>
    <name evidence="1" type="ORF">RFN29_27585</name>
</gene>
<organism evidence="1 2">
    <name type="scientific">Mesorhizobium captivum</name>
    <dbReference type="NCBI Taxonomy" id="3072319"/>
    <lineage>
        <taxon>Bacteria</taxon>
        <taxon>Pseudomonadati</taxon>
        <taxon>Pseudomonadota</taxon>
        <taxon>Alphaproteobacteria</taxon>
        <taxon>Hyphomicrobiales</taxon>
        <taxon>Phyllobacteriaceae</taxon>
        <taxon>Mesorhizobium</taxon>
    </lineage>
</organism>
<name>A0ABU4Z7S3_9HYPH</name>
<reference evidence="1 2" key="1">
    <citation type="submission" date="2023-08" db="EMBL/GenBank/DDBJ databases">
        <title>Implementing the SeqCode for naming new Mesorhizobium species isolated from Vachellia karroo root nodules.</title>
        <authorList>
            <person name="Van Lill M."/>
        </authorList>
    </citation>
    <scope>NUCLEOTIDE SEQUENCE [LARGE SCALE GENOMIC DNA]</scope>
    <source>
        <strain evidence="1 2">VK22B</strain>
    </source>
</reference>
<evidence type="ECO:0000313" key="2">
    <source>
        <dbReference type="Proteomes" id="UP001271249"/>
    </source>
</evidence>
<evidence type="ECO:0000313" key="1">
    <source>
        <dbReference type="EMBL" id="MDX8495325.1"/>
    </source>
</evidence>
<keyword evidence="2" id="KW-1185">Reference proteome</keyword>
<dbReference type="RefSeq" id="WP_320229106.1">
    <property type="nucleotide sequence ID" value="NZ_JAVIJB010000037.1"/>
</dbReference>
<sequence length="51" mass="5732">MTAVYGPSRFCRLRGVGAYFGLTSRRWQPAFTIDVQGADIEGAMRMYSRAL</sequence>
<accession>A0ABU4Z7S3</accession>
<dbReference type="EMBL" id="JAVIJC010000037">
    <property type="protein sequence ID" value="MDX8495325.1"/>
    <property type="molecule type" value="Genomic_DNA"/>
</dbReference>